<dbReference type="InterPro" id="IPR051908">
    <property type="entry name" value="Ribosomal_N-acetyltransferase"/>
</dbReference>
<feature type="domain" description="N-acetyltransferase" evidence="1">
    <location>
        <begin position="9"/>
        <end position="166"/>
    </location>
</feature>
<comment type="caution">
    <text evidence="2">The sequence shown here is derived from an EMBL/GenBank/DDBJ whole genome shotgun (WGS) entry which is preliminary data.</text>
</comment>
<organism evidence="2 3">
    <name type="scientific">Lysobacter niastensis</name>
    <dbReference type="NCBI Taxonomy" id="380629"/>
    <lineage>
        <taxon>Bacteria</taxon>
        <taxon>Pseudomonadati</taxon>
        <taxon>Pseudomonadota</taxon>
        <taxon>Gammaproteobacteria</taxon>
        <taxon>Lysobacterales</taxon>
        <taxon>Lysobacteraceae</taxon>
        <taxon>Lysobacter</taxon>
    </lineage>
</organism>
<sequence length="168" mass="18303">MDLIDTPRLKLQMVGKGDEALYCRLYGDAQVMRHIAGPLPHETARRSFAIACCQAAERPMRRPWWVIREHGRGDAGIVGLVLDREEPEIGVVLAPEAQARGLAVEAMDALARAAFATGLASRLWLRHAPGNVAMAAVASRLGATRTQDGTGPDACRWSLCMEMKSISR</sequence>
<name>A0ABS0B6H8_9GAMM</name>
<dbReference type="SUPFAM" id="SSF55729">
    <property type="entry name" value="Acyl-CoA N-acyltransferases (Nat)"/>
    <property type="match status" value="1"/>
</dbReference>
<gene>
    <name evidence="2" type="ORF">IU514_11370</name>
</gene>
<dbReference type="InterPro" id="IPR000182">
    <property type="entry name" value="GNAT_dom"/>
</dbReference>
<dbReference type="RefSeq" id="WP_194931236.1">
    <property type="nucleotide sequence ID" value="NZ_JADLZT010000006.1"/>
</dbReference>
<protein>
    <submittedName>
        <fullName evidence="2">GNAT family N-acetyltransferase</fullName>
    </submittedName>
</protein>
<reference evidence="2 3" key="1">
    <citation type="submission" date="2020-11" db="EMBL/GenBank/DDBJ databases">
        <title>Draft Genome Sequence and Secondary Metabolite Biosynthetic Potential of the Lysobacter niastensis Type strain DSM 18481.</title>
        <authorList>
            <person name="Turrini P."/>
            <person name="Artuso I."/>
            <person name="Tescari M."/>
            <person name="Lugli G.A."/>
            <person name="Frangipani E."/>
            <person name="Ventura M."/>
            <person name="Visca P."/>
        </authorList>
    </citation>
    <scope>NUCLEOTIDE SEQUENCE [LARGE SCALE GENOMIC DNA]</scope>
    <source>
        <strain evidence="2 3">DSM 18481</strain>
    </source>
</reference>
<dbReference type="PROSITE" id="PS51186">
    <property type="entry name" value="GNAT"/>
    <property type="match status" value="1"/>
</dbReference>
<dbReference type="InterPro" id="IPR016181">
    <property type="entry name" value="Acyl_CoA_acyltransferase"/>
</dbReference>
<dbReference type="PANTHER" id="PTHR43441">
    <property type="entry name" value="RIBOSOMAL-PROTEIN-SERINE ACETYLTRANSFERASE"/>
    <property type="match status" value="1"/>
</dbReference>
<accession>A0ABS0B6H8</accession>
<evidence type="ECO:0000313" key="2">
    <source>
        <dbReference type="EMBL" id="MBF6024628.1"/>
    </source>
</evidence>
<proteinExistence type="predicted"/>
<dbReference type="PANTHER" id="PTHR43441:SF2">
    <property type="entry name" value="FAMILY ACETYLTRANSFERASE, PUTATIVE (AFU_ORTHOLOGUE AFUA_7G00850)-RELATED"/>
    <property type="match status" value="1"/>
</dbReference>
<dbReference type="Proteomes" id="UP001429984">
    <property type="component" value="Unassembled WGS sequence"/>
</dbReference>
<dbReference type="EMBL" id="JADLZT010000006">
    <property type="protein sequence ID" value="MBF6024628.1"/>
    <property type="molecule type" value="Genomic_DNA"/>
</dbReference>
<dbReference type="Pfam" id="PF13302">
    <property type="entry name" value="Acetyltransf_3"/>
    <property type="match status" value="1"/>
</dbReference>
<evidence type="ECO:0000313" key="3">
    <source>
        <dbReference type="Proteomes" id="UP001429984"/>
    </source>
</evidence>
<evidence type="ECO:0000259" key="1">
    <source>
        <dbReference type="PROSITE" id="PS51186"/>
    </source>
</evidence>
<dbReference type="Gene3D" id="3.40.630.30">
    <property type="match status" value="1"/>
</dbReference>
<keyword evidence="3" id="KW-1185">Reference proteome</keyword>